<dbReference type="Gramene" id="KXG40259">
    <property type="protein sequence ID" value="KXG40259"/>
    <property type="gene ID" value="SORBI_3001G519200"/>
</dbReference>
<keyword evidence="3" id="KW-1185">Reference proteome</keyword>
<evidence type="ECO:0000313" key="2">
    <source>
        <dbReference type="EMBL" id="KXG40259.1"/>
    </source>
</evidence>
<protein>
    <submittedName>
        <fullName evidence="2">Uncharacterized protein</fullName>
    </submittedName>
</protein>
<accession>A0A1B6QQR6</accession>
<sequence>MPLRTAGSAVGGGEDEASGVGAEQRHAALARVAAERRADERGDRVALEHDEAQRAGAPEDGDRHQDAHGLVGPRGGGLAAGLRPPELHRQRRRHRDGHQQQRRSSASDRLCFLGEGKGRNLARWRALEEQIQDGRGTDRIESSQIKSEKRRPMQRWYQPCMQQPKPRKEAFSGCGCEAGDVARAPTIHEGFVVFTCARGGGRVGDPRERSLVCPQAAAARRRRRRRRRIRFGCWWLDERGIEGREACRKRTTRGWRNIWRERSG</sequence>
<feature type="region of interest" description="Disordered" evidence="1">
    <location>
        <begin position="135"/>
        <end position="154"/>
    </location>
</feature>
<reference evidence="3" key="2">
    <citation type="journal article" date="2018" name="Plant J.">
        <title>The Sorghum bicolor reference genome: improved assembly, gene annotations, a transcriptome atlas, and signatures of genome organization.</title>
        <authorList>
            <person name="McCormick R.F."/>
            <person name="Truong S.K."/>
            <person name="Sreedasyam A."/>
            <person name="Jenkins J."/>
            <person name="Shu S."/>
            <person name="Sims D."/>
            <person name="Kennedy M."/>
            <person name="Amirebrahimi M."/>
            <person name="Weers B.D."/>
            <person name="McKinley B."/>
            <person name="Mattison A."/>
            <person name="Morishige D.T."/>
            <person name="Grimwood J."/>
            <person name="Schmutz J."/>
            <person name="Mullet J.E."/>
        </authorList>
    </citation>
    <scope>NUCLEOTIDE SEQUENCE [LARGE SCALE GENOMIC DNA]</scope>
    <source>
        <strain evidence="3">cv. BTx623</strain>
    </source>
</reference>
<dbReference type="EMBL" id="CM000760">
    <property type="protein sequence ID" value="KXG40259.1"/>
    <property type="molecule type" value="Genomic_DNA"/>
</dbReference>
<dbReference type="AlphaFoldDB" id="A0A1B6QQR6"/>
<dbReference type="Proteomes" id="UP000000768">
    <property type="component" value="Chromosome 1"/>
</dbReference>
<feature type="region of interest" description="Disordered" evidence="1">
    <location>
        <begin position="1"/>
        <end position="83"/>
    </location>
</feature>
<evidence type="ECO:0000256" key="1">
    <source>
        <dbReference type="SAM" id="MobiDB-lite"/>
    </source>
</evidence>
<proteinExistence type="predicted"/>
<feature type="region of interest" description="Disordered" evidence="1">
    <location>
        <begin position="88"/>
        <end position="107"/>
    </location>
</feature>
<gene>
    <name evidence="2" type="ORF">SORBI_3001G519200</name>
</gene>
<feature type="compositionally biased region" description="Basic and acidic residues" evidence="1">
    <location>
        <begin position="135"/>
        <end position="151"/>
    </location>
</feature>
<feature type="compositionally biased region" description="Basic and acidic residues" evidence="1">
    <location>
        <begin position="33"/>
        <end position="53"/>
    </location>
</feature>
<evidence type="ECO:0000313" key="3">
    <source>
        <dbReference type="Proteomes" id="UP000000768"/>
    </source>
</evidence>
<name>A0A1B6QQR6_SORBI</name>
<reference evidence="2 3" key="1">
    <citation type="journal article" date="2009" name="Nature">
        <title>The Sorghum bicolor genome and the diversification of grasses.</title>
        <authorList>
            <person name="Paterson A.H."/>
            <person name="Bowers J.E."/>
            <person name="Bruggmann R."/>
            <person name="Dubchak I."/>
            <person name="Grimwood J."/>
            <person name="Gundlach H."/>
            <person name="Haberer G."/>
            <person name="Hellsten U."/>
            <person name="Mitros T."/>
            <person name="Poliakov A."/>
            <person name="Schmutz J."/>
            <person name="Spannagl M."/>
            <person name="Tang H."/>
            <person name="Wang X."/>
            <person name="Wicker T."/>
            <person name="Bharti A.K."/>
            <person name="Chapman J."/>
            <person name="Feltus F.A."/>
            <person name="Gowik U."/>
            <person name="Grigoriev I.V."/>
            <person name="Lyons E."/>
            <person name="Maher C.A."/>
            <person name="Martis M."/>
            <person name="Narechania A."/>
            <person name="Otillar R.P."/>
            <person name="Penning B.W."/>
            <person name="Salamov A.A."/>
            <person name="Wang Y."/>
            <person name="Zhang L."/>
            <person name="Carpita N.C."/>
            <person name="Freeling M."/>
            <person name="Gingle A.R."/>
            <person name="Hash C.T."/>
            <person name="Keller B."/>
            <person name="Klein P."/>
            <person name="Kresovich S."/>
            <person name="McCann M.C."/>
            <person name="Ming R."/>
            <person name="Peterson D.G."/>
            <person name="Mehboob-ur-Rahman"/>
            <person name="Ware D."/>
            <person name="Westhoff P."/>
            <person name="Mayer K.F."/>
            <person name="Messing J."/>
            <person name="Rokhsar D.S."/>
        </authorList>
    </citation>
    <scope>NUCLEOTIDE SEQUENCE [LARGE SCALE GENOMIC DNA]</scope>
    <source>
        <strain evidence="3">cv. BTx623</strain>
    </source>
</reference>
<organism evidence="2 3">
    <name type="scientific">Sorghum bicolor</name>
    <name type="common">Sorghum</name>
    <name type="synonym">Sorghum vulgare</name>
    <dbReference type="NCBI Taxonomy" id="4558"/>
    <lineage>
        <taxon>Eukaryota</taxon>
        <taxon>Viridiplantae</taxon>
        <taxon>Streptophyta</taxon>
        <taxon>Embryophyta</taxon>
        <taxon>Tracheophyta</taxon>
        <taxon>Spermatophyta</taxon>
        <taxon>Magnoliopsida</taxon>
        <taxon>Liliopsida</taxon>
        <taxon>Poales</taxon>
        <taxon>Poaceae</taxon>
        <taxon>PACMAD clade</taxon>
        <taxon>Panicoideae</taxon>
        <taxon>Andropogonodae</taxon>
        <taxon>Andropogoneae</taxon>
        <taxon>Sorghinae</taxon>
        <taxon>Sorghum</taxon>
    </lineage>
</organism>
<dbReference type="InParanoid" id="A0A1B6QQR6"/>